<dbReference type="PANTHER" id="PTHR22913:SF12">
    <property type="entry name" value="MANNURONAN SYNTHASE"/>
    <property type="match status" value="1"/>
</dbReference>
<evidence type="ECO:0000256" key="7">
    <source>
        <dbReference type="ARBA" id="ARBA00022679"/>
    </source>
</evidence>
<dbReference type="GO" id="GO:0005886">
    <property type="term" value="C:plasma membrane"/>
    <property type="evidence" value="ECO:0007669"/>
    <property type="project" value="UniProtKB-SubCell"/>
</dbReference>
<evidence type="ECO:0000313" key="12">
    <source>
        <dbReference type="EMBL" id="SOZ74439.1"/>
    </source>
</evidence>
<evidence type="ECO:0000256" key="9">
    <source>
        <dbReference type="ARBA" id="ARBA00032978"/>
    </source>
</evidence>
<geneLocation type="plasmid" evidence="14">
    <name>cbm2613_p</name>
</geneLocation>
<dbReference type="Pfam" id="PF00535">
    <property type="entry name" value="Glycos_transf_2"/>
    <property type="match status" value="1"/>
</dbReference>
<evidence type="ECO:0000256" key="4">
    <source>
        <dbReference type="ARBA" id="ARBA00022458"/>
    </source>
</evidence>
<dbReference type="GO" id="GO:0030213">
    <property type="term" value="P:hyaluronan biosynthetic process"/>
    <property type="evidence" value="ECO:0007669"/>
    <property type="project" value="TreeGrafter"/>
</dbReference>
<dbReference type="InterPro" id="IPR026463">
    <property type="entry name" value="Chitooligosach_Synthase_NodC"/>
</dbReference>
<reference evidence="12" key="2">
    <citation type="submission" date="2018-01" db="EMBL/GenBank/DDBJ databases">
        <authorList>
            <person name="Clerissi C."/>
        </authorList>
    </citation>
    <scope>NUCLEOTIDE SEQUENCE</scope>
    <source>
        <strain evidence="12">Cupriavidus taiwanensis STM 8556</strain>
        <plasmid evidence="12">CBM2613_p</plasmid>
    </source>
</reference>
<evidence type="ECO:0000256" key="1">
    <source>
        <dbReference type="ARBA" id="ARBA00004236"/>
    </source>
</evidence>
<dbReference type="GO" id="GO:0085029">
    <property type="term" value="P:extracellular matrix assembly"/>
    <property type="evidence" value="ECO:0007669"/>
    <property type="project" value="TreeGrafter"/>
</dbReference>
<comment type="similarity">
    <text evidence="2">Belongs to the NodC/HAS family.</text>
</comment>
<keyword evidence="6 12" id="KW-0328">Glycosyltransferase</keyword>
<protein>
    <recommendedName>
        <fullName evidence="3">N-acetylglucosaminyltransferase</fullName>
    </recommendedName>
    <alternativeName>
        <fullName evidence="9">Nodulation protein C</fullName>
    </alternativeName>
</protein>
<evidence type="ECO:0000256" key="10">
    <source>
        <dbReference type="SAM" id="MobiDB-lite"/>
    </source>
</evidence>
<keyword evidence="12" id="KW-0614">Plasmid</keyword>
<dbReference type="RefSeq" id="WP_115683800.1">
    <property type="nucleotide sequence ID" value="NZ_LT976979.1"/>
</dbReference>
<keyword evidence="8" id="KW-0472">Membrane</keyword>
<evidence type="ECO:0000256" key="6">
    <source>
        <dbReference type="ARBA" id="ARBA00022676"/>
    </source>
</evidence>
<reference evidence="13 14" key="1">
    <citation type="submission" date="2018-01" db="EMBL/GenBank/DDBJ databases">
        <authorList>
            <person name="Gaut B.S."/>
            <person name="Morton B.R."/>
            <person name="Clegg M.T."/>
            <person name="Duvall M.R."/>
        </authorList>
    </citation>
    <scope>NUCLEOTIDE SEQUENCE [LARGE SCALE GENOMIC DNA]</scope>
    <source>
        <strain evidence="13">Cupriavidus taiwanensis STM 8555</strain>
        <plasmid evidence="13">I</plasmid>
        <plasmid evidence="14">Plasmid cbm2613_p</plasmid>
    </source>
</reference>
<feature type="domain" description="Glycosyltransferase 2-like" evidence="11">
    <location>
        <begin position="53"/>
        <end position="220"/>
    </location>
</feature>
<organism evidence="12 14">
    <name type="scientific">Cupriavidus taiwanensis</name>
    <dbReference type="NCBI Taxonomy" id="164546"/>
    <lineage>
        <taxon>Bacteria</taxon>
        <taxon>Pseudomonadati</taxon>
        <taxon>Pseudomonadota</taxon>
        <taxon>Betaproteobacteria</taxon>
        <taxon>Burkholderiales</taxon>
        <taxon>Burkholderiaceae</taxon>
        <taxon>Cupriavidus</taxon>
    </lineage>
</organism>
<evidence type="ECO:0000256" key="3">
    <source>
        <dbReference type="ARBA" id="ARBA00016636"/>
    </source>
</evidence>
<comment type="subcellular location">
    <subcellularLocation>
        <location evidence="1">Cell membrane</location>
    </subcellularLocation>
</comment>
<dbReference type="PANTHER" id="PTHR22913">
    <property type="entry name" value="HYALURONAN SYNTHASE"/>
    <property type="match status" value="1"/>
</dbReference>
<dbReference type="InterPro" id="IPR029044">
    <property type="entry name" value="Nucleotide-diphossugar_trans"/>
</dbReference>
<keyword evidence="5" id="KW-1003">Cell membrane</keyword>
<accession>A0A375EC93</accession>
<dbReference type="Proteomes" id="UP000256952">
    <property type="component" value="Plasmid CBM2613_p"/>
</dbReference>
<feature type="region of interest" description="Disordered" evidence="10">
    <location>
        <begin position="404"/>
        <end position="438"/>
    </location>
</feature>
<keyword evidence="7 12" id="KW-0808">Transferase</keyword>
<evidence type="ECO:0000256" key="8">
    <source>
        <dbReference type="ARBA" id="ARBA00023136"/>
    </source>
</evidence>
<dbReference type="SUPFAM" id="SSF53448">
    <property type="entry name" value="Nucleotide-diphospho-sugar transferases"/>
    <property type="match status" value="1"/>
</dbReference>
<evidence type="ECO:0000259" key="11">
    <source>
        <dbReference type="Pfam" id="PF00535"/>
    </source>
</evidence>
<geneLocation type="plasmid" evidence="13">
    <name>I</name>
</geneLocation>
<evidence type="ECO:0000313" key="14">
    <source>
        <dbReference type="Proteomes" id="UP000256952"/>
    </source>
</evidence>
<proteinExistence type="inferred from homology"/>
<keyword evidence="4" id="KW-0536">Nodulation</keyword>
<evidence type="ECO:0000256" key="5">
    <source>
        <dbReference type="ARBA" id="ARBA00022475"/>
    </source>
</evidence>
<sequence>MNIPAVINTTSVLLYALLSTIYKSAQVLHSRPTPGTPVPTNVLDPEWRPDVDVIVPCFNEDPATLRACLTSIAKQEYAGVLNVYVIDDGSSNLDALGAVYRSYEEDPRFNFILLPKNVGKRKAQISAIRSSYGELILNVDSDTTLAHDVVKNLVLKMRDRSIGAAMGQLTASNRKQSWLTRLIDMEYWLACNEERAAQGRFGAVMCCCGPCAIYRRSALHPLLDKYETQFFRGKKSDFGEDRHLTILMLTAGYRTEYVPSAIAATVVPDKLIPYLRQQLRWARSTYRDTLLSLRLLPHLNGFLTLDTVAQNVGSLLLAISVISGLAQLVMTATIPWPACITIASMTLVRSTVAAIRARQLRFLGFSAHTLINVFLLLPVKAYALCTLGNSDWLSRGEALNSSHEKSVYPSSESSEKYAAGETHSTSHSEISGKKCLPPTCVTSGNEFYTE</sequence>
<gene>
    <name evidence="12" type="primary">nodC</name>
    <name evidence="13" type="ORF">CBM2612_P0106</name>
    <name evidence="12" type="ORF">CBM2613_P20006</name>
</gene>
<dbReference type="Gene3D" id="3.90.550.10">
    <property type="entry name" value="Spore Coat Polysaccharide Biosynthesis Protein SpsA, Chain A"/>
    <property type="match status" value="1"/>
</dbReference>
<evidence type="ECO:0000256" key="2">
    <source>
        <dbReference type="ARBA" id="ARBA00006782"/>
    </source>
</evidence>
<evidence type="ECO:0000313" key="13">
    <source>
        <dbReference type="EMBL" id="SPD48761.1"/>
    </source>
</evidence>
<dbReference type="EMBL" id="LT976981">
    <property type="protein sequence ID" value="SOZ74439.1"/>
    <property type="molecule type" value="Genomic_DNA"/>
</dbReference>
<dbReference type="GO" id="GO:0050501">
    <property type="term" value="F:hyaluronan synthase activity"/>
    <property type="evidence" value="ECO:0007669"/>
    <property type="project" value="TreeGrafter"/>
</dbReference>
<dbReference type="NCBIfam" id="TIGR04242">
    <property type="entry name" value="nodulat_NodC"/>
    <property type="match status" value="1"/>
</dbReference>
<geneLocation type="plasmid" evidence="12">
    <name>CBM2613_p</name>
</geneLocation>
<name>A0A375EC93_9BURK</name>
<dbReference type="AlphaFoldDB" id="A0A375EC93"/>
<dbReference type="CDD" id="cd06423">
    <property type="entry name" value="CESA_like"/>
    <property type="match status" value="1"/>
</dbReference>
<dbReference type="EMBL" id="LT984809">
    <property type="protein sequence ID" value="SPD48761.1"/>
    <property type="molecule type" value="Genomic_DNA"/>
</dbReference>
<dbReference type="InterPro" id="IPR001173">
    <property type="entry name" value="Glyco_trans_2-like"/>
</dbReference>